<evidence type="ECO:0000313" key="2">
    <source>
        <dbReference type="EMBL" id="GLI01890.1"/>
    </source>
</evidence>
<dbReference type="PANTHER" id="PTHR11695:SF294">
    <property type="entry name" value="RETICULON-4-INTERACTING PROTEIN 1, MITOCHONDRIAL"/>
    <property type="match status" value="1"/>
</dbReference>
<dbReference type="SMART" id="SM00829">
    <property type="entry name" value="PKS_ER"/>
    <property type="match status" value="1"/>
</dbReference>
<dbReference type="Gene3D" id="3.90.180.10">
    <property type="entry name" value="Medium-chain alcohol dehydrogenases, catalytic domain"/>
    <property type="match status" value="1"/>
</dbReference>
<dbReference type="InterPro" id="IPR011032">
    <property type="entry name" value="GroES-like_sf"/>
</dbReference>
<dbReference type="CDD" id="cd08267">
    <property type="entry name" value="MDR1"/>
    <property type="match status" value="1"/>
</dbReference>
<dbReference type="EMBL" id="BSDI01000051">
    <property type="protein sequence ID" value="GLI01890.1"/>
    <property type="molecule type" value="Genomic_DNA"/>
</dbReference>
<dbReference type="SUPFAM" id="SSF51735">
    <property type="entry name" value="NAD(P)-binding Rossmann-fold domains"/>
    <property type="match status" value="1"/>
</dbReference>
<dbReference type="RefSeq" id="WP_281903291.1">
    <property type="nucleotide sequence ID" value="NZ_BSDI01000051.1"/>
</dbReference>
<dbReference type="InterPro" id="IPR036291">
    <property type="entry name" value="NAD(P)-bd_dom_sf"/>
</dbReference>
<dbReference type="Pfam" id="PF13602">
    <property type="entry name" value="ADH_zinc_N_2"/>
    <property type="match status" value="1"/>
</dbReference>
<dbReference type="PANTHER" id="PTHR11695">
    <property type="entry name" value="ALCOHOL DEHYDROGENASE RELATED"/>
    <property type="match status" value="1"/>
</dbReference>
<proteinExistence type="predicted"/>
<evidence type="ECO:0000313" key="3">
    <source>
        <dbReference type="Proteomes" id="UP001144280"/>
    </source>
</evidence>
<feature type="domain" description="Enoyl reductase (ER)" evidence="1">
    <location>
        <begin position="10"/>
        <end position="332"/>
    </location>
</feature>
<dbReference type="Gene3D" id="3.40.50.720">
    <property type="entry name" value="NAD(P)-binding Rossmann-like Domain"/>
    <property type="match status" value="1"/>
</dbReference>
<organism evidence="2 3">
    <name type="scientific">Phytohabitans aurantiacus</name>
    <dbReference type="NCBI Taxonomy" id="3016789"/>
    <lineage>
        <taxon>Bacteria</taxon>
        <taxon>Bacillati</taxon>
        <taxon>Actinomycetota</taxon>
        <taxon>Actinomycetes</taxon>
        <taxon>Micromonosporales</taxon>
        <taxon>Micromonosporaceae</taxon>
    </lineage>
</organism>
<reference evidence="2" key="1">
    <citation type="submission" date="2022-12" db="EMBL/GenBank/DDBJ databases">
        <title>New Phytohabitans aurantiacus sp. RD004123 nov., an actinomycete isolated from soil.</title>
        <authorList>
            <person name="Triningsih D.W."/>
            <person name="Harunari E."/>
            <person name="Igarashi Y."/>
        </authorList>
    </citation>
    <scope>NUCLEOTIDE SEQUENCE</scope>
    <source>
        <strain evidence="2">RD004123</strain>
    </source>
</reference>
<comment type="caution">
    <text evidence="2">The sequence shown here is derived from an EMBL/GenBank/DDBJ whole genome shotgun (WGS) entry which is preliminary data.</text>
</comment>
<dbReference type="InterPro" id="IPR020843">
    <property type="entry name" value="ER"/>
</dbReference>
<accession>A0ABQ5R5A6</accession>
<dbReference type="InterPro" id="IPR050700">
    <property type="entry name" value="YIM1/Zinc_Alcohol_DH_Fams"/>
</dbReference>
<evidence type="ECO:0000259" key="1">
    <source>
        <dbReference type="SMART" id="SM00829"/>
    </source>
</evidence>
<dbReference type="Proteomes" id="UP001144280">
    <property type="component" value="Unassembled WGS sequence"/>
</dbReference>
<gene>
    <name evidence="2" type="ORF">Pa4123_71670</name>
</gene>
<protein>
    <submittedName>
        <fullName evidence="2">NADPH:quinone reductase</fullName>
    </submittedName>
</protein>
<dbReference type="Pfam" id="PF08240">
    <property type="entry name" value="ADH_N"/>
    <property type="match status" value="1"/>
</dbReference>
<sequence>MRAVVQDGYGSPDALRVRDIPRPAPKEGEILVRVRAASLHPDVWHVVTGLPFALRLMGSGVRRPKQPVPGTDMAGEVAALGPGATRFRVGDEVYGETLRGYVWRNGGAFAEYVVVPQDVVAPKPAGVTFEEAASVLNAGIITLINLPPDRPFATDQRVLVNGAGGGVGVVAVQMAAAAGARVTAVDTGAKLDLLTSLGADRVVDYTKDDLPGGPYDLIFDIVGNHRFTALRPLLAPDGRYVLVGHDQYGRDGRRWLGSIPRLLGLVARGAVNRQLPRPTVKFPPKGELTGRLSALLESGALKPVVDRAYPLDELPEAMRHLTGGTARGRIVITI</sequence>
<dbReference type="InterPro" id="IPR013154">
    <property type="entry name" value="ADH-like_N"/>
</dbReference>
<keyword evidence="3" id="KW-1185">Reference proteome</keyword>
<name>A0ABQ5R5A6_9ACTN</name>
<dbReference type="SUPFAM" id="SSF50129">
    <property type="entry name" value="GroES-like"/>
    <property type="match status" value="1"/>
</dbReference>